<dbReference type="EMBL" id="NMUH01002269">
    <property type="protein sequence ID" value="MQL98938.1"/>
    <property type="molecule type" value="Genomic_DNA"/>
</dbReference>
<dbReference type="SUPFAM" id="SSF48371">
    <property type="entry name" value="ARM repeat"/>
    <property type="match status" value="2"/>
</dbReference>
<dbReference type="Pfam" id="PF02854">
    <property type="entry name" value="MIF4G"/>
    <property type="match status" value="1"/>
</dbReference>
<dbReference type="SMART" id="SM00543">
    <property type="entry name" value="MIF4G"/>
    <property type="match status" value="1"/>
</dbReference>
<keyword evidence="4" id="KW-0648">Protein biosynthesis</keyword>
<feature type="domain" description="MI" evidence="10">
    <location>
        <begin position="1798"/>
        <end position="1922"/>
    </location>
</feature>
<keyword evidence="2" id="KW-0396">Initiation factor</keyword>
<dbReference type="GO" id="GO:0006417">
    <property type="term" value="P:regulation of translation"/>
    <property type="evidence" value="ECO:0007669"/>
    <property type="project" value="UniProtKB-KW"/>
</dbReference>
<feature type="compositionally biased region" description="Polar residues" evidence="9">
    <location>
        <begin position="974"/>
        <end position="983"/>
    </location>
</feature>
<comment type="caution">
    <text evidence="11">The sequence shown here is derived from an EMBL/GenBank/DDBJ whole genome shotgun (WGS) entry which is preliminary data.</text>
</comment>
<dbReference type="FunFam" id="1.25.40.180:FF:000034">
    <property type="entry name" value="Eukaryotic translation initiation factor 4G"/>
    <property type="match status" value="1"/>
</dbReference>
<dbReference type="InterPro" id="IPR016024">
    <property type="entry name" value="ARM-type_fold"/>
</dbReference>
<feature type="region of interest" description="Disordered" evidence="9">
    <location>
        <begin position="1555"/>
        <end position="1632"/>
    </location>
</feature>
<feature type="compositionally biased region" description="Polar residues" evidence="9">
    <location>
        <begin position="1004"/>
        <end position="1014"/>
    </location>
</feature>
<dbReference type="SMART" id="SM00544">
    <property type="entry name" value="MA3"/>
    <property type="match status" value="1"/>
</dbReference>
<evidence type="ECO:0000256" key="7">
    <source>
        <dbReference type="ARBA" id="ARBA00067320"/>
    </source>
</evidence>
<evidence type="ECO:0000313" key="12">
    <source>
        <dbReference type="Proteomes" id="UP000652761"/>
    </source>
</evidence>
<feature type="compositionally biased region" description="Basic and acidic residues" evidence="9">
    <location>
        <begin position="202"/>
        <end position="214"/>
    </location>
</feature>
<proteinExistence type="inferred from homology"/>
<feature type="compositionally biased region" description="Polar residues" evidence="9">
    <location>
        <begin position="1737"/>
        <end position="1749"/>
    </location>
</feature>
<organism evidence="11 12">
    <name type="scientific">Colocasia esculenta</name>
    <name type="common">Wild taro</name>
    <name type="synonym">Arum esculentum</name>
    <dbReference type="NCBI Taxonomy" id="4460"/>
    <lineage>
        <taxon>Eukaryota</taxon>
        <taxon>Viridiplantae</taxon>
        <taxon>Streptophyta</taxon>
        <taxon>Embryophyta</taxon>
        <taxon>Tracheophyta</taxon>
        <taxon>Spermatophyta</taxon>
        <taxon>Magnoliopsida</taxon>
        <taxon>Liliopsida</taxon>
        <taxon>Araceae</taxon>
        <taxon>Aroideae</taxon>
        <taxon>Colocasieae</taxon>
        <taxon>Colocasia</taxon>
    </lineage>
</organism>
<comment type="subunit">
    <text evidence="6">EIF4F is a multi-subunit complex, the composition of which varies with external and internal environmental conditions. It is composed of at least EIF4A, EIF4E and EIF4G. In higher plants two isoforms of EIF4F have been identified, named isoform EIF4F and isoform EIF(iso)4F. Isoform EIF4F has subunits p220 and p26, whereas isoform EIF(iso)4F has subunits p82 and p28.</text>
</comment>
<feature type="compositionally biased region" description="Basic and acidic residues" evidence="9">
    <location>
        <begin position="813"/>
        <end position="826"/>
    </location>
</feature>
<feature type="region of interest" description="Disordered" evidence="9">
    <location>
        <begin position="1677"/>
        <end position="1797"/>
    </location>
</feature>
<feature type="compositionally biased region" description="Polar residues" evidence="9">
    <location>
        <begin position="1707"/>
        <end position="1718"/>
    </location>
</feature>
<feature type="region of interest" description="Disordered" evidence="9">
    <location>
        <begin position="1"/>
        <end position="256"/>
    </location>
</feature>
<keyword evidence="3" id="KW-0810">Translation regulation</keyword>
<evidence type="ECO:0000256" key="8">
    <source>
        <dbReference type="ARBA" id="ARBA00079578"/>
    </source>
</evidence>
<feature type="region of interest" description="Disordered" evidence="9">
    <location>
        <begin position="931"/>
        <end position="1040"/>
    </location>
</feature>
<feature type="compositionally biased region" description="Low complexity" evidence="9">
    <location>
        <begin position="52"/>
        <end position="66"/>
    </location>
</feature>
<reference evidence="11" key="1">
    <citation type="submission" date="2017-07" db="EMBL/GenBank/DDBJ databases">
        <title>Taro Niue Genome Assembly and Annotation.</title>
        <authorList>
            <person name="Atibalentja N."/>
            <person name="Keating K."/>
            <person name="Fields C.J."/>
        </authorList>
    </citation>
    <scope>NUCLEOTIDE SEQUENCE</scope>
    <source>
        <strain evidence="11">Niue_2</strain>
        <tissue evidence="11">Leaf</tissue>
    </source>
</reference>
<evidence type="ECO:0000256" key="4">
    <source>
        <dbReference type="ARBA" id="ARBA00022917"/>
    </source>
</evidence>
<feature type="compositionally biased region" description="Low complexity" evidence="9">
    <location>
        <begin position="20"/>
        <end position="29"/>
    </location>
</feature>
<dbReference type="OrthoDB" id="514777at2759"/>
<dbReference type="Gene3D" id="1.25.40.180">
    <property type="match status" value="2"/>
</dbReference>
<gene>
    <name evidence="11" type="ORF">Taro_031655</name>
</gene>
<dbReference type="PANTHER" id="PTHR23253">
    <property type="entry name" value="EUKARYOTIC TRANSLATION INITIATION FACTOR 4 GAMMA"/>
    <property type="match status" value="1"/>
</dbReference>
<feature type="compositionally biased region" description="Basic and acidic residues" evidence="9">
    <location>
        <begin position="1559"/>
        <end position="1576"/>
    </location>
</feature>
<dbReference type="GO" id="GO:0003729">
    <property type="term" value="F:mRNA binding"/>
    <property type="evidence" value="ECO:0007669"/>
    <property type="project" value="TreeGrafter"/>
</dbReference>
<evidence type="ECO:0000256" key="1">
    <source>
        <dbReference type="ARBA" id="ARBA00005775"/>
    </source>
</evidence>
<feature type="compositionally biased region" description="Low complexity" evidence="9">
    <location>
        <begin position="769"/>
        <end position="783"/>
    </location>
</feature>
<feature type="compositionally biased region" description="Basic and acidic residues" evidence="9">
    <location>
        <begin position="1"/>
        <end position="15"/>
    </location>
</feature>
<feature type="compositionally biased region" description="Low complexity" evidence="9">
    <location>
        <begin position="531"/>
        <end position="542"/>
    </location>
</feature>
<accession>A0A843VQK5</accession>
<evidence type="ECO:0000259" key="10">
    <source>
        <dbReference type="PROSITE" id="PS51366"/>
    </source>
</evidence>
<name>A0A843VQK5_COLES</name>
<dbReference type="PANTHER" id="PTHR23253:SF9">
    <property type="entry name" value="EUKARYOTIC TRANSLATION INITIATION FACTOR 4 GAMMA 2"/>
    <property type="match status" value="1"/>
</dbReference>
<evidence type="ECO:0000256" key="6">
    <source>
        <dbReference type="ARBA" id="ARBA00065571"/>
    </source>
</evidence>
<comment type="similarity">
    <text evidence="1">Belongs to the eukaryotic initiation factor 4G family.</text>
</comment>
<dbReference type="PROSITE" id="PS51366">
    <property type="entry name" value="MI"/>
    <property type="match status" value="1"/>
</dbReference>
<dbReference type="Proteomes" id="UP000652761">
    <property type="component" value="Unassembled WGS sequence"/>
</dbReference>
<evidence type="ECO:0000313" key="11">
    <source>
        <dbReference type="EMBL" id="MQL98938.1"/>
    </source>
</evidence>
<feature type="region of interest" description="Disordered" evidence="9">
    <location>
        <begin position="1423"/>
        <end position="1450"/>
    </location>
</feature>
<dbReference type="Pfam" id="PF02847">
    <property type="entry name" value="MA3"/>
    <property type="match status" value="1"/>
</dbReference>
<feature type="region of interest" description="Disordered" evidence="9">
    <location>
        <begin position="516"/>
        <end position="663"/>
    </location>
</feature>
<protein>
    <recommendedName>
        <fullName evidence="7">Eukaryotic translation initiation factor 4G</fullName>
    </recommendedName>
    <alternativeName>
        <fullName evidence="8">Eukaryotic initiation factor 4F subunit p220</fullName>
    </alternativeName>
</protein>
<dbReference type="InterPro" id="IPR003890">
    <property type="entry name" value="MIF4G-like_typ-3"/>
</dbReference>
<dbReference type="FunFam" id="1.25.40.180:FF:000024">
    <property type="entry name" value="Eukaryotic translation initiation factor 4G"/>
    <property type="match status" value="1"/>
</dbReference>
<feature type="compositionally biased region" description="Polar residues" evidence="9">
    <location>
        <begin position="585"/>
        <end position="613"/>
    </location>
</feature>
<feature type="region of interest" description="Disordered" evidence="9">
    <location>
        <begin position="762"/>
        <end position="912"/>
    </location>
</feature>
<evidence type="ECO:0000256" key="2">
    <source>
        <dbReference type="ARBA" id="ARBA00022540"/>
    </source>
</evidence>
<comment type="function">
    <text evidence="5">Component of the protein complex eIF4F, which is involved in the recognition of the mRNA cap, ATP-dependent unwinding of 5'-terminal secondary structure and recruitment of mRNA to the ribosome.</text>
</comment>
<feature type="compositionally biased region" description="Low complexity" evidence="9">
    <location>
        <begin position="152"/>
        <end position="163"/>
    </location>
</feature>
<evidence type="ECO:0000256" key="9">
    <source>
        <dbReference type="SAM" id="MobiDB-lite"/>
    </source>
</evidence>
<dbReference type="GO" id="GO:0016281">
    <property type="term" value="C:eukaryotic translation initiation factor 4F complex"/>
    <property type="evidence" value="ECO:0007669"/>
    <property type="project" value="TreeGrafter"/>
</dbReference>
<evidence type="ECO:0000256" key="3">
    <source>
        <dbReference type="ARBA" id="ARBA00022845"/>
    </source>
</evidence>
<dbReference type="InterPro" id="IPR003891">
    <property type="entry name" value="Initiation_fac_eIF4g_MI"/>
</dbReference>
<feature type="compositionally biased region" description="Gly residues" evidence="9">
    <location>
        <begin position="30"/>
        <end position="46"/>
    </location>
</feature>
<keyword evidence="12" id="KW-1185">Reference proteome</keyword>
<evidence type="ECO:0000256" key="5">
    <source>
        <dbReference type="ARBA" id="ARBA00053217"/>
    </source>
</evidence>
<sequence length="1986" mass="214360">MSLHQSRAEKSEAQVRKAGRFGSSGHQRGFSGGGGRGGGGGGGGGSAPPPLSSSSSSSSSNHLGHPPLLPNRSIKKSGNGQGGHSRVNQGGAGTEAGAHASSGGVHGVQDGGHARAPSHGASVGPPPTGAKPADSSVASNTRAFSKPPHPQSSAGDSDSAAPSTPTKGDASKTFIQFGSISPGFVNGVQIPVRTSSAPPNLDEQKRDQVRHDSFRAVPTGPLPSAPKPQSQQPKKELVSNHSAVGDSHPPSQTKRDIAVQAAAASSVPAQKSSVVPIPGMPMPMGFQQSQIPIQFGGPNPQMQSQSVTGSSLQIPVSLPVGSTQQVQQQIFVPNIPSHTFPQGMHQGLGFPSQIAPQLTSQIGNLRMGMPQQYPQQQDGKFGGMRKTVVKITHPDTREELRLDIKTDSYSDTGSLGQRLQHSSVPPQAQAVSSYAAGHQMNYYQPLPPGSYNPTPFFMQNPTSLSLTSTQMTGGTQATRYNYQVGQSGSFLNPPVLNHMPVSIARPQLHGISEPVNVDRSHDSHAVPIPVPSSSVQVTVKPPASGVPPVTVSKPINKEENPTLARHHGEGPASHQQRGGHERSSENSVQLPKSTSVPCGDTVSESQSSSTLVADTTKRMQLNMPLSAAPVSDSTTVISTSEGRKKDSFKRSDSLKDQQKKTIKKDIQQLQVDHQADASDSTTGTKMQSLRVVQENATSEPNVVCELRNFEDVHVRTGAGEQVAFPPTLTHPRVEHCTSSEALLSVTDGKAIPVSLETSGDILEKKASEDIPPSISTSSETSGDNLPPRESPSETSVSSDAEADGGMPKQFGVVHEDHSPLEFESKQEFVGGEGNKKVEISNDSSQDNSFEKEHLDPSTLGSSEVGDQIEGAAVARAGADTGKLEKAGESLPPPTKQEQNRTESETGQISEVSKEVVDLAKDLHKLGCVDRLATDVSKPEYVGLDDTSTSDALSKFSERDETSSTEGLNDKGVVTDSQESSLTASEAAVDSFEVRQKQEKVTEIANDSSGSSVSGTKEKPPAESARAKTTAAKKKKRKEVLSRADAAGTSFDLYMAYKGPEEKREAVITSESVEDSSATLTDVKELAVADIEKDSKLAQKEEQSKVELDDWEDAIDISSPNLKASDNGQPVHGKKMLDDEYTNAAASRKYSRDFLLTLREQCTDLPVGFEIGSDIADALMNIQASTPHISDREPFPSSGRVIDRPTVAIRDRRPVSNLDDDKWTKGSGSFGPGRDIRVDVGGFRAGQAVGHGVLRNPRGQAGPYAGGILSGPMQTMPSPGGISRSNADADRWQRGTGIQRGLIPSPQTPLQVMHKAEKKYEVGKISDEEESKQRQLKAILNKLTPQNFDRLFQQVKEVNIDNGGTLSGVISQIFDKALMEPTFCEMYANFCFHLAGALPDFSEDNEKITFKRLLLNKCQEEFERGEREENEANRDEEGEVKQSTEEREGKRIKARRRMLGNIRLIGELYKKRMLTERIMHECIKKLLGNYQDPDEENIEALCKLMSTIGEMIDHPKAKEHMDAYFDRMAKLSTNQKLSSRVRFMLRDSIDLRRNKWQQRRKVEGPKKIEEVHRDAAQERQAQASRLARGPSMGLSGRRGAPPADYGPRGTLLPSPSSQSIGALRSVPSQGRGFGTQDVRVEDRHSFESRAVSVPLPQRPIIDDSITLGPQGGLAKGMSTRGQPLMPTVPLADAPSSTGDSRRLVSGVNGFSSPSDWTSHSSREELMPRYMQDRYSGGSHDQLNTSSQDRNVYSGGRDLRNSDGAFDRSSVITPPGGRGQISSIGSQNTSSEARPLSEEHLREKSISAIREFYSAKDEKEVVLCVRELNTPGFYPAMVSLWVTDSFERKDVDRDSLAQLLIYLSKPRDSLLNQGQLVQGFESVLQTLEDAVNDAPRAGEFLGRIFAKVIIENVLSLREIGRLIREGGEEPGHLIDIGLASEVLGSTLEVIRTDKGEAILNEIRTSSSLQLEDFRPPHPMKAKKLEAFL</sequence>
<feature type="compositionally biased region" description="Polar residues" evidence="9">
    <location>
        <begin position="631"/>
        <end position="640"/>
    </location>
</feature>
<dbReference type="GO" id="GO:0003743">
    <property type="term" value="F:translation initiation factor activity"/>
    <property type="evidence" value="ECO:0007669"/>
    <property type="project" value="UniProtKB-KW"/>
</dbReference>
<feature type="compositionally biased region" description="Basic and acidic residues" evidence="9">
    <location>
        <begin position="991"/>
        <end position="1001"/>
    </location>
</feature>
<feature type="compositionally biased region" description="Basic and acidic residues" evidence="9">
    <location>
        <begin position="641"/>
        <end position="663"/>
    </location>
</feature>